<keyword evidence="2 6" id="KW-0678">Repressor</keyword>
<evidence type="ECO:0000256" key="5">
    <source>
        <dbReference type="ARBA" id="ARBA00023242"/>
    </source>
</evidence>
<keyword evidence="4 6" id="KW-0804">Transcription</keyword>
<comment type="function">
    <text evidence="6">Transcriptional repressor that regulates multiple aspects of plant growth and development.</text>
</comment>
<dbReference type="Pfam" id="PF04844">
    <property type="entry name" value="Ovate"/>
    <property type="match status" value="1"/>
</dbReference>
<evidence type="ECO:0000256" key="3">
    <source>
        <dbReference type="ARBA" id="ARBA00023015"/>
    </source>
</evidence>
<dbReference type="NCBIfam" id="TIGR01568">
    <property type="entry name" value="A_thal_3678"/>
    <property type="match status" value="1"/>
</dbReference>
<comment type="subcellular location">
    <subcellularLocation>
        <location evidence="1 6">Nucleus</location>
    </subcellularLocation>
</comment>
<evidence type="ECO:0000256" key="4">
    <source>
        <dbReference type="ARBA" id="ARBA00023163"/>
    </source>
</evidence>
<dbReference type="GO" id="GO:0045892">
    <property type="term" value="P:negative regulation of DNA-templated transcription"/>
    <property type="evidence" value="ECO:0007669"/>
    <property type="project" value="UniProtKB-UniRule"/>
</dbReference>
<reference evidence="9" key="1">
    <citation type="journal article" date="2023" name="Science">
        <title>Elucidation of the pathway for biosynthesis of saponin adjuvants from the soapbark tree.</title>
        <authorList>
            <person name="Reed J."/>
            <person name="Orme A."/>
            <person name="El-Demerdash A."/>
            <person name="Owen C."/>
            <person name="Martin L.B.B."/>
            <person name="Misra R.C."/>
            <person name="Kikuchi S."/>
            <person name="Rejzek M."/>
            <person name="Martin A.C."/>
            <person name="Harkess A."/>
            <person name="Leebens-Mack J."/>
            <person name="Louveau T."/>
            <person name="Stephenson M.J."/>
            <person name="Osbourn A."/>
        </authorList>
    </citation>
    <scope>NUCLEOTIDE SEQUENCE</scope>
    <source>
        <strain evidence="9">S10</strain>
    </source>
</reference>
<evidence type="ECO:0000256" key="7">
    <source>
        <dbReference type="SAM" id="MobiDB-lite"/>
    </source>
</evidence>
<evidence type="ECO:0000313" key="10">
    <source>
        <dbReference type="Proteomes" id="UP001163823"/>
    </source>
</evidence>
<proteinExistence type="predicted"/>
<dbReference type="Proteomes" id="UP001163823">
    <property type="component" value="Chromosome 5"/>
</dbReference>
<evidence type="ECO:0000313" key="9">
    <source>
        <dbReference type="EMBL" id="KAJ7968779.1"/>
    </source>
</evidence>
<dbReference type="PANTHER" id="PTHR33057:SF82">
    <property type="entry name" value="TRANSCRIPTION REPRESSOR OFP5"/>
    <property type="match status" value="1"/>
</dbReference>
<feature type="domain" description="OVATE" evidence="8">
    <location>
        <begin position="346"/>
        <end position="405"/>
    </location>
</feature>
<sequence length="414" mass="48222">MKWGRRKSSSTSSSQPSFISHVFPVSWLSKFKQMSINSEPKPRKSQQKGKQNSAPVSSPRYVTPDAGRFYGGDDDAFWRLSFGEESHDDKRSRGVLKSVRYKSDDEHVTPPSSCHSCRQNATNLGRRDEKFKKKTTGLRDERGWPKDVAISLETDTCRGEKEFETLRRRFERKTQSVLQEQVLQLESELHGAEYRSTNFVEKDVMQLESPTTIRTPTNRCFASMYSKNTDLRTIEEDCVFRKQNFEETDIHSSVNLDPEWQKLKEEKIKELKLRTEKQRRSLYVSRELPRRKPKNSKVRVYSPRTASKVEICKIKALEDIKKAKLKMKKAKEKTVEEIEGMDSFAVVKCSSDPQKDFTDSMVEMITEKQISQPEEMEELLACYLTLNSDEYHDLIIKAFRQVWFNLNKASFSTN</sequence>
<dbReference type="PROSITE" id="PS51754">
    <property type="entry name" value="OVATE"/>
    <property type="match status" value="1"/>
</dbReference>
<evidence type="ECO:0000256" key="1">
    <source>
        <dbReference type="ARBA" id="ARBA00004123"/>
    </source>
</evidence>
<dbReference type="KEGG" id="qsa:O6P43_012832"/>
<evidence type="ECO:0000259" key="8">
    <source>
        <dbReference type="PROSITE" id="PS51754"/>
    </source>
</evidence>
<keyword evidence="3 6" id="KW-0805">Transcription regulation</keyword>
<feature type="region of interest" description="Disordered" evidence="7">
    <location>
        <begin position="34"/>
        <end position="62"/>
    </location>
</feature>
<organism evidence="9 10">
    <name type="scientific">Quillaja saponaria</name>
    <name type="common">Soap bark tree</name>
    <dbReference type="NCBI Taxonomy" id="32244"/>
    <lineage>
        <taxon>Eukaryota</taxon>
        <taxon>Viridiplantae</taxon>
        <taxon>Streptophyta</taxon>
        <taxon>Embryophyta</taxon>
        <taxon>Tracheophyta</taxon>
        <taxon>Spermatophyta</taxon>
        <taxon>Magnoliopsida</taxon>
        <taxon>eudicotyledons</taxon>
        <taxon>Gunneridae</taxon>
        <taxon>Pentapetalae</taxon>
        <taxon>rosids</taxon>
        <taxon>fabids</taxon>
        <taxon>Fabales</taxon>
        <taxon>Quillajaceae</taxon>
        <taxon>Quillaja</taxon>
    </lineage>
</organism>
<comment type="caution">
    <text evidence="9">The sequence shown here is derived from an EMBL/GenBank/DDBJ whole genome shotgun (WGS) entry which is preliminary data.</text>
</comment>
<dbReference type="PANTHER" id="PTHR33057">
    <property type="entry name" value="TRANSCRIPTION REPRESSOR OFP7-RELATED"/>
    <property type="match status" value="1"/>
</dbReference>
<evidence type="ECO:0000256" key="2">
    <source>
        <dbReference type="ARBA" id="ARBA00022491"/>
    </source>
</evidence>
<dbReference type="EMBL" id="JARAOO010000005">
    <property type="protein sequence ID" value="KAJ7968779.1"/>
    <property type="molecule type" value="Genomic_DNA"/>
</dbReference>
<name>A0AAD7M2J0_QUISA</name>
<evidence type="ECO:0000256" key="6">
    <source>
        <dbReference type="RuleBase" id="RU367028"/>
    </source>
</evidence>
<accession>A0AAD7M2J0</accession>
<dbReference type="InterPro" id="IPR006458">
    <property type="entry name" value="Ovate_C"/>
</dbReference>
<protein>
    <recommendedName>
        <fullName evidence="6">Transcription repressor</fullName>
    </recommendedName>
    <alternativeName>
        <fullName evidence="6">Ovate family protein</fullName>
    </alternativeName>
</protein>
<dbReference type="AlphaFoldDB" id="A0AAD7M2J0"/>
<gene>
    <name evidence="9" type="ORF">O6P43_012832</name>
</gene>
<keyword evidence="10" id="KW-1185">Reference proteome</keyword>
<keyword evidence="5 6" id="KW-0539">Nucleus</keyword>
<dbReference type="GO" id="GO:0005634">
    <property type="term" value="C:nucleus"/>
    <property type="evidence" value="ECO:0007669"/>
    <property type="project" value="UniProtKB-SubCell"/>
</dbReference>
<dbReference type="InterPro" id="IPR038933">
    <property type="entry name" value="Ovate"/>
</dbReference>